<accession>A0A2T5V8X8</accession>
<evidence type="ECO:0000313" key="2">
    <source>
        <dbReference type="Proteomes" id="UP000244081"/>
    </source>
</evidence>
<comment type="caution">
    <text evidence="1">The sequence shown here is derived from an EMBL/GenBank/DDBJ whole genome shotgun (WGS) entry which is preliminary data.</text>
</comment>
<dbReference type="RefSeq" id="WP_107990465.1">
    <property type="nucleotide sequence ID" value="NZ_QAYG01000005.1"/>
</dbReference>
<evidence type="ECO:0000313" key="1">
    <source>
        <dbReference type="EMBL" id="PTW60184.1"/>
    </source>
</evidence>
<dbReference type="Proteomes" id="UP000244081">
    <property type="component" value="Unassembled WGS sequence"/>
</dbReference>
<reference evidence="1 2" key="1">
    <citation type="submission" date="2018-04" db="EMBL/GenBank/DDBJ databases">
        <title>Genomic Encyclopedia of Archaeal and Bacterial Type Strains, Phase II (KMG-II): from individual species to whole genera.</title>
        <authorList>
            <person name="Goeker M."/>
        </authorList>
    </citation>
    <scope>NUCLEOTIDE SEQUENCE [LARGE SCALE GENOMIC DNA]</scope>
    <source>
        <strain evidence="1 2">DSM 23382</strain>
    </source>
</reference>
<dbReference type="EMBL" id="QAYG01000005">
    <property type="protein sequence ID" value="PTW60184.1"/>
    <property type="molecule type" value="Genomic_DNA"/>
</dbReference>
<gene>
    <name evidence="1" type="ORF">C8N35_105187</name>
</gene>
<dbReference type="AlphaFoldDB" id="A0A2T5V8X8"/>
<proteinExistence type="predicted"/>
<organism evidence="1 2">
    <name type="scientific">Breoghania corrubedonensis</name>
    <dbReference type="NCBI Taxonomy" id="665038"/>
    <lineage>
        <taxon>Bacteria</taxon>
        <taxon>Pseudomonadati</taxon>
        <taxon>Pseudomonadota</taxon>
        <taxon>Alphaproteobacteria</taxon>
        <taxon>Hyphomicrobiales</taxon>
        <taxon>Stappiaceae</taxon>
        <taxon>Breoghania</taxon>
    </lineage>
</organism>
<sequence length="235" mass="24101">MSEIAVTPLAKPVERAEVQLPRPNPVRPAASAQTARISAGPAASAREGDAEGFGFSDLIDTLNPLQQLPLVGSLYRAVTGDEISPQAHYAGSALYGMALGGPVGMGAFLGMAMVGDAVSDHFQTRDVQLATSGDAPGTPAPPTESDSVAEAVSGAEAAPGAPTDLFKWLRPEAAIARFPVAGSNDAPDAPQWGAREPAIPASVEGLAADPNNHLPLSVLETLRQRHMGLLGDEQA</sequence>
<name>A0A2T5V8X8_9HYPH</name>
<dbReference type="OrthoDB" id="5769175at2"/>
<protein>
    <submittedName>
        <fullName evidence="1">Uncharacterized protein</fullName>
    </submittedName>
</protein>
<keyword evidence="2" id="KW-1185">Reference proteome</keyword>